<organism evidence="3 4">
    <name type="scientific">Rotaria sordida</name>
    <dbReference type="NCBI Taxonomy" id="392033"/>
    <lineage>
        <taxon>Eukaryota</taxon>
        <taxon>Metazoa</taxon>
        <taxon>Spiralia</taxon>
        <taxon>Gnathifera</taxon>
        <taxon>Rotifera</taxon>
        <taxon>Eurotatoria</taxon>
        <taxon>Bdelloidea</taxon>
        <taxon>Philodinida</taxon>
        <taxon>Philodinidae</taxon>
        <taxon>Rotaria</taxon>
    </lineage>
</organism>
<keyword evidence="2" id="KW-0472">Membrane</keyword>
<feature type="non-terminal residue" evidence="3">
    <location>
        <position position="1"/>
    </location>
</feature>
<gene>
    <name evidence="3" type="ORF">ZHD862_LOCUS39157</name>
</gene>
<dbReference type="Proteomes" id="UP000663864">
    <property type="component" value="Unassembled WGS sequence"/>
</dbReference>
<sequence length="119" mass="13792">KKRANSLTRASSNNDSLSDDSDINLYEMRVPIGKTYDTSDISVQLEGPKILIHCYTIEATDKRGNYRRHEFKTELLVPDVVDDESIVVQFFVFFLFLPMPMVDIYLPQLLVHLQLNKQQ</sequence>
<evidence type="ECO:0000313" key="3">
    <source>
        <dbReference type="EMBL" id="CAF1543984.1"/>
    </source>
</evidence>
<proteinExistence type="predicted"/>
<keyword evidence="2" id="KW-0812">Transmembrane</keyword>
<reference evidence="3" key="1">
    <citation type="submission" date="2021-02" db="EMBL/GenBank/DDBJ databases">
        <authorList>
            <person name="Nowell W R."/>
        </authorList>
    </citation>
    <scope>NUCLEOTIDE SEQUENCE</scope>
</reference>
<evidence type="ECO:0000256" key="2">
    <source>
        <dbReference type="SAM" id="Phobius"/>
    </source>
</evidence>
<name>A0A815WDM0_9BILA</name>
<comment type="caution">
    <text evidence="3">The sequence shown here is derived from an EMBL/GenBank/DDBJ whole genome shotgun (WGS) entry which is preliminary data.</text>
</comment>
<evidence type="ECO:0000256" key="1">
    <source>
        <dbReference type="SAM" id="MobiDB-lite"/>
    </source>
</evidence>
<feature type="transmembrane region" description="Helical" evidence="2">
    <location>
        <begin position="86"/>
        <end position="106"/>
    </location>
</feature>
<feature type="compositionally biased region" description="Polar residues" evidence="1">
    <location>
        <begin position="1"/>
        <end position="10"/>
    </location>
</feature>
<protein>
    <submittedName>
        <fullName evidence="3">Uncharacterized protein</fullName>
    </submittedName>
</protein>
<accession>A0A815WDM0</accession>
<feature type="region of interest" description="Disordered" evidence="1">
    <location>
        <begin position="1"/>
        <end position="21"/>
    </location>
</feature>
<keyword evidence="2" id="KW-1133">Transmembrane helix</keyword>
<dbReference type="AlphaFoldDB" id="A0A815WDM0"/>
<evidence type="ECO:0000313" key="4">
    <source>
        <dbReference type="Proteomes" id="UP000663864"/>
    </source>
</evidence>
<dbReference type="EMBL" id="CAJNOT010014495">
    <property type="protein sequence ID" value="CAF1543984.1"/>
    <property type="molecule type" value="Genomic_DNA"/>
</dbReference>
<dbReference type="InterPro" id="IPR008978">
    <property type="entry name" value="HSP20-like_chaperone"/>
</dbReference>
<dbReference type="Gene3D" id="2.60.40.790">
    <property type="match status" value="1"/>
</dbReference>